<evidence type="ECO:0000256" key="3">
    <source>
        <dbReference type="ARBA" id="ARBA00022475"/>
    </source>
</evidence>
<dbReference type="OrthoDB" id="9792760at2"/>
<dbReference type="GO" id="GO:0005886">
    <property type="term" value="C:plasma membrane"/>
    <property type="evidence" value="ECO:0007669"/>
    <property type="project" value="UniProtKB-SubCell"/>
</dbReference>
<proteinExistence type="inferred from homology"/>
<evidence type="ECO:0000313" key="15">
    <source>
        <dbReference type="Proteomes" id="UP000594500"/>
    </source>
</evidence>
<keyword evidence="5 7" id="KW-1133">Transmembrane helix</keyword>
<feature type="transmembrane region" description="Helical" evidence="7">
    <location>
        <begin position="68"/>
        <end position="89"/>
    </location>
</feature>
<reference evidence="11 14" key="1">
    <citation type="submission" date="2019-04" db="EMBL/GenBank/DDBJ databases">
        <authorList>
            <consortium name="Pathogen Informatics"/>
        </authorList>
    </citation>
    <scope>NUCLEOTIDE SEQUENCE [LARGE SCALE GENOMIC DNA]</scope>
    <source>
        <strain evidence="10 13">NCTC13038</strain>
        <strain evidence="11 14">NCTC9185</strain>
        <strain evidence="9 12">NCTC9997</strain>
    </source>
</reference>
<evidence type="ECO:0000256" key="7">
    <source>
        <dbReference type="SAM" id="Phobius"/>
    </source>
</evidence>
<evidence type="ECO:0000256" key="6">
    <source>
        <dbReference type="ARBA" id="ARBA00023136"/>
    </source>
</evidence>
<sequence length="155" mass="17008">MCITFKEHVFHKVLVMNALRYFDFGSSRHVLLLIARIAVVLLFIIFGYPKLMGFSGTVQYMASSGAPLPTLAAIIAIVMEVPAAILIILGFFTRPLAVIFIFYTLGTAVIGHHYWDMSGDAVLPNMINFYKNVSIAGAFLLLAIVGPGAISLDRR</sequence>
<keyword evidence="6 7" id="KW-0472">Membrane</keyword>
<dbReference type="Proteomes" id="UP000339249">
    <property type="component" value="Unassembled WGS sequence"/>
</dbReference>
<keyword evidence="12" id="KW-1185">Reference proteome</keyword>
<accession>A0A4U9D178</accession>
<feature type="transmembrane region" description="Helical" evidence="7">
    <location>
        <begin position="96"/>
        <end position="115"/>
    </location>
</feature>
<evidence type="ECO:0000313" key="10">
    <source>
        <dbReference type="EMBL" id="VFS81059.1"/>
    </source>
</evidence>
<dbReference type="PANTHER" id="PTHR33452">
    <property type="entry name" value="OXIDOREDUCTASE CATD-RELATED"/>
    <property type="match status" value="1"/>
</dbReference>
<dbReference type="EMBL" id="CAADJG010000002">
    <property type="protein sequence ID" value="VFS81059.1"/>
    <property type="molecule type" value="Genomic_DNA"/>
</dbReference>
<evidence type="ECO:0000256" key="1">
    <source>
        <dbReference type="ARBA" id="ARBA00004651"/>
    </source>
</evidence>
<dbReference type="Proteomes" id="UP000267630">
    <property type="component" value="Chromosome 3"/>
</dbReference>
<feature type="transmembrane region" description="Helical" evidence="7">
    <location>
        <begin position="30"/>
        <end position="48"/>
    </location>
</feature>
<protein>
    <submittedName>
        <fullName evidence="8">DoxX family protein</fullName>
    </submittedName>
    <submittedName>
        <fullName evidence="9 11">inner membrane protein YphA</fullName>
    </submittedName>
</protein>
<keyword evidence="3" id="KW-1003">Cell membrane</keyword>
<dbReference type="InterPro" id="IPR051907">
    <property type="entry name" value="DoxX-like_oxidoreductase"/>
</dbReference>
<dbReference type="InterPro" id="IPR032808">
    <property type="entry name" value="DoxX"/>
</dbReference>
<dbReference type="Proteomes" id="UP000332594">
    <property type="component" value="Unassembled WGS sequence"/>
</dbReference>
<dbReference type="AlphaFoldDB" id="A0A4U9D178"/>
<name>A0A4U9D178_RAOTE</name>
<evidence type="ECO:0000313" key="14">
    <source>
        <dbReference type="Proteomes" id="UP000339249"/>
    </source>
</evidence>
<dbReference type="EMBL" id="LR134253">
    <property type="protein sequence ID" value="VED47854.1"/>
    <property type="molecule type" value="Genomic_DNA"/>
</dbReference>
<comment type="subcellular location">
    <subcellularLocation>
        <location evidence="1">Cell membrane</location>
        <topology evidence="1">Multi-pass membrane protein</topology>
    </subcellularLocation>
</comment>
<organism evidence="11 14">
    <name type="scientific">Raoultella terrigena</name>
    <name type="common">Klebsiella terrigena</name>
    <dbReference type="NCBI Taxonomy" id="577"/>
    <lineage>
        <taxon>Bacteria</taxon>
        <taxon>Pseudomonadati</taxon>
        <taxon>Pseudomonadota</taxon>
        <taxon>Gammaproteobacteria</taxon>
        <taxon>Enterobacterales</taxon>
        <taxon>Enterobacteriaceae</taxon>
        <taxon>Klebsiella/Raoultella group</taxon>
        <taxon>Raoultella</taxon>
    </lineage>
</organism>
<dbReference type="EMBL" id="CP062916">
    <property type="protein sequence ID" value="QPF09979.1"/>
    <property type="molecule type" value="Genomic_DNA"/>
</dbReference>
<evidence type="ECO:0000313" key="9">
    <source>
        <dbReference type="EMBL" id="VED47854.1"/>
    </source>
</evidence>
<evidence type="ECO:0000313" key="11">
    <source>
        <dbReference type="EMBL" id="VTN10876.1"/>
    </source>
</evidence>
<dbReference type="RefSeq" id="WP_071844961.1">
    <property type="nucleotide sequence ID" value="NZ_BJNO01000012.1"/>
</dbReference>
<evidence type="ECO:0000256" key="2">
    <source>
        <dbReference type="ARBA" id="ARBA00006679"/>
    </source>
</evidence>
<evidence type="ECO:0000256" key="5">
    <source>
        <dbReference type="ARBA" id="ARBA00022989"/>
    </source>
</evidence>
<keyword evidence="4 7" id="KW-0812">Transmembrane</keyword>
<evidence type="ECO:0000313" key="12">
    <source>
        <dbReference type="Proteomes" id="UP000267630"/>
    </source>
</evidence>
<dbReference type="Proteomes" id="UP000594500">
    <property type="component" value="Chromosome"/>
</dbReference>
<evidence type="ECO:0000313" key="13">
    <source>
        <dbReference type="Proteomes" id="UP000332594"/>
    </source>
</evidence>
<dbReference type="PANTHER" id="PTHR33452:SF1">
    <property type="entry name" value="INNER MEMBRANE PROTEIN YPHA-RELATED"/>
    <property type="match status" value="1"/>
</dbReference>
<gene>
    <name evidence="11" type="primary">yphA</name>
    <name evidence="8" type="ORF">IMO34_06090</name>
    <name evidence="10" type="ORF">NCTC13038_04334</name>
    <name evidence="11" type="ORF">NCTC9185_02809</name>
    <name evidence="9" type="ORF">NCTC9997_01722</name>
</gene>
<evidence type="ECO:0000256" key="4">
    <source>
        <dbReference type="ARBA" id="ARBA00022692"/>
    </source>
</evidence>
<feature type="transmembrane region" description="Helical" evidence="7">
    <location>
        <begin position="135"/>
        <end position="152"/>
    </location>
</feature>
<reference evidence="8 15" key="2">
    <citation type="submission" date="2020-10" db="EMBL/GenBank/DDBJ databases">
        <title>Resistance determinants and their genetic context in bacteria from a longitudinal study of pigs reared under conventional and antibiotic-free husbandry practices.</title>
        <authorList>
            <person name="Poulin-Laprade D."/>
            <person name="Brouard J.-S."/>
            <person name="Gagnon N."/>
            <person name="Turcotte A."/>
            <person name="Langlois A."/>
            <person name="Matte J.J."/>
            <person name="Carrillo C.D."/>
            <person name="Zaheer R."/>
            <person name="McAllister T."/>
            <person name="Topp E."/>
            <person name="Talbot G."/>
        </authorList>
    </citation>
    <scope>NUCLEOTIDE SEQUENCE [LARGE SCALE GENOMIC DNA]</scope>
    <source>
        <strain evidence="8 15">Res13-Abat-PEB01-P1-04-A</strain>
    </source>
</reference>
<dbReference type="EMBL" id="CABDVU010000001">
    <property type="protein sequence ID" value="VTN10876.1"/>
    <property type="molecule type" value="Genomic_DNA"/>
</dbReference>
<evidence type="ECO:0000313" key="8">
    <source>
        <dbReference type="EMBL" id="QPF09979.1"/>
    </source>
</evidence>
<comment type="similarity">
    <text evidence="2">Belongs to the DoxX family.</text>
</comment>
<dbReference type="Pfam" id="PF07681">
    <property type="entry name" value="DoxX"/>
    <property type="match status" value="1"/>
</dbReference>